<dbReference type="Gene3D" id="3.60.10.10">
    <property type="entry name" value="Endonuclease/exonuclease/phosphatase"/>
    <property type="match status" value="1"/>
</dbReference>
<protein>
    <submittedName>
        <fullName evidence="1">Uncharacterized protein</fullName>
    </submittedName>
</protein>
<dbReference type="PANTHER" id="PTHR33116">
    <property type="entry name" value="REVERSE TRANSCRIPTASE ZINC-BINDING DOMAIN-CONTAINING PROTEIN-RELATED-RELATED"/>
    <property type="match status" value="1"/>
</dbReference>
<dbReference type="AlphaFoldDB" id="A0A9D5B9S7"/>
<accession>A0A9D5B9S7</accession>
<dbReference type="Gramene" id="Psat02G0479100-T1">
    <property type="protein sequence ID" value="KAI5439148.1"/>
    <property type="gene ID" value="KIW84_024791"/>
</dbReference>
<evidence type="ECO:0000313" key="1">
    <source>
        <dbReference type="EMBL" id="KAI5439148.1"/>
    </source>
</evidence>
<organism evidence="1 2">
    <name type="scientific">Pisum sativum</name>
    <name type="common">Garden pea</name>
    <name type="synonym">Lathyrus oleraceus</name>
    <dbReference type="NCBI Taxonomy" id="3888"/>
    <lineage>
        <taxon>Eukaryota</taxon>
        <taxon>Viridiplantae</taxon>
        <taxon>Streptophyta</taxon>
        <taxon>Embryophyta</taxon>
        <taxon>Tracheophyta</taxon>
        <taxon>Spermatophyta</taxon>
        <taxon>Magnoliopsida</taxon>
        <taxon>eudicotyledons</taxon>
        <taxon>Gunneridae</taxon>
        <taxon>Pentapetalae</taxon>
        <taxon>rosids</taxon>
        <taxon>fabids</taxon>
        <taxon>Fabales</taxon>
        <taxon>Fabaceae</taxon>
        <taxon>Papilionoideae</taxon>
        <taxon>50 kb inversion clade</taxon>
        <taxon>NPAAA clade</taxon>
        <taxon>Hologalegina</taxon>
        <taxon>IRL clade</taxon>
        <taxon>Fabeae</taxon>
        <taxon>Lathyrus</taxon>
    </lineage>
</organism>
<dbReference type="Proteomes" id="UP001058974">
    <property type="component" value="Chromosome 2"/>
</dbReference>
<keyword evidence="2" id="KW-1185">Reference proteome</keyword>
<dbReference type="PANTHER" id="PTHR33116:SF66">
    <property type="entry name" value="REVERSE TRANSCRIPTASE ZINC-BINDING DOMAIN-CONTAINING PROTEIN"/>
    <property type="match status" value="1"/>
</dbReference>
<dbReference type="SUPFAM" id="SSF56219">
    <property type="entry name" value="DNase I-like"/>
    <property type="match status" value="1"/>
</dbReference>
<comment type="caution">
    <text evidence="1">The sequence shown here is derived from an EMBL/GenBank/DDBJ whole genome shotgun (WGS) entry which is preliminary data.</text>
</comment>
<dbReference type="InterPro" id="IPR036691">
    <property type="entry name" value="Endo/exonu/phosph_ase_sf"/>
</dbReference>
<name>A0A9D5B9S7_PEA</name>
<proteinExistence type="predicted"/>
<reference evidence="1 2" key="1">
    <citation type="journal article" date="2022" name="Nat. Genet.">
        <title>Improved pea reference genome and pan-genome highlight genomic features and evolutionary characteristics.</title>
        <authorList>
            <person name="Yang T."/>
            <person name="Liu R."/>
            <person name="Luo Y."/>
            <person name="Hu S."/>
            <person name="Wang D."/>
            <person name="Wang C."/>
            <person name="Pandey M.K."/>
            <person name="Ge S."/>
            <person name="Xu Q."/>
            <person name="Li N."/>
            <person name="Li G."/>
            <person name="Huang Y."/>
            <person name="Saxena R.K."/>
            <person name="Ji Y."/>
            <person name="Li M."/>
            <person name="Yan X."/>
            <person name="He Y."/>
            <person name="Liu Y."/>
            <person name="Wang X."/>
            <person name="Xiang C."/>
            <person name="Varshney R.K."/>
            <person name="Ding H."/>
            <person name="Gao S."/>
            <person name="Zong X."/>
        </authorList>
    </citation>
    <scope>NUCLEOTIDE SEQUENCE [LARGE SCALE GENOMIC DNA]</scope>
    <source>
        <strain evidence="1 2">cv. Zhongwan 6</strain>
    </source>
</reference>
<sequence length="372" mass="43695">MNPELVILIESRVKPHNVIKFKNKFVKKWNVIDNYFKHNNGRIWILWDETMVKVINHESSSQFIHYSIYHPNGDMKTWLTFIYVINTLDQRKKLWKDIESIHAGIIGPWCLMGDYNNVLKAQDRIGRILVNENKYKDLVDMIEQTGLYEKESITRQLEKAREDLYVAQTNLLQDRMNIQLIDRVKDCTNEVLSLNNVEEQMLKKKSKVEWLRLGDGNNAHFYASLKSKRKQTQIANLKDEAGDQKSMEMVMHAFDEFSKATGLTVNPSKCEVFFGNIENKEKQEIQETTNFIEGNLHFKYLGIPLTSRKLTINYYMPMIEKIVARINHWSSRLLSFAGSDKVTRKSPIAWKRVYSPQEAKWQPRINLLGFVC</sequence>
<gene>
    <name evidence="1" type="ORF">KIW84_024791</name>
</gene>
<evidence type="ECO:0000313" key="2">
    <source>
        <dbReference type="Proteomes" id="UP001058974"/>
    </source>
</evidence>
<dbReference type="EMBL" id="JAMSHJ010000002">
    <property type="protein sequence ID" value="KAI5439148.1"/>
    <property type="molecule type" value="Genomic_DNA"/>
</dbReference>